<reference evidence="1" key="2">
    <citation type="journal article" date="2022" name="Res Sq">
        <title>Comparative Genomics Reveals Insights into the Divergent Evolution of Astigmatic Mites and Household Pest Adaptations.</title>
        <authorList>
            <person name="Xiong Q."/>
            <person name="Wan A.T.-Y."/>
            <person name="Liu X.-Y."/>
            <person name="Fung C.S.-H."/>
            <person name="Xiao X."/>
            <person name="Malainual N."/>
            <person name="Hou J."/>
            <person name="Wang L."/>
            <person name="Wang M."/>
            <person name="Yang K."/>
            <person name="Cui Y."/>
            <person name="Leung E."/>
            <person name="Nong W."/>
            <person name="Shin S.-K."/>
            <person name="Au S."/>
            <person name="Jeong K.Y."/>
            <person name="Chew F.T."/>
            <person name="Hui J."/>
            <person name="Leung T.F."/>
            <person name="Tungtrongchitr A."/>
            <person name="Zhong N."/>
            <person name="Liu Z."/>
            <person name="Tsui S."/>
        </authorList>
    </citation>
    <scope>NUCLEOTIDE SEQUENCE</scope>
    <source>
        <strain evidence="1">Derf</strain>
        <tissue evidence="1">Whole organism</tissue>
    </source>
</reference>
<dbReference type="AlphaFoldDB" id="A0A922L4P1"/>
<dbReference type="EMBL" id="ASGP02000003">
    <property type="protein sequence ID" value="KAH9518188.1"/>
    <property type="molecule type" value="Genomic_DNA"/>
</dbReference>
<proteinExistence type="predicted"/>
<sequence length="82" mass="10001">LIYLVNGFKYIKINLQKRKNKRSELNVRKSWLKLQMLTCNHGTGLQNIIPIEFVKYNTIYYFLLYRVYHFYVDNNNNNILPQ</sequence>
<accession>A0A922L4P1</accession>
<keyword evidence="2" id="KW-1185">Reference proteome</keyword>
<evidence type="ECO:0000313" key="2">
    <source>
        <dbReference type="Proteomes" id="UP000790347"/>
    </source>
</evidence>
<evidence type="ECO:0000313" key="1">
    <source>
        <dbReference type="EMBL" id="KAH9518188.1"/>
    </source>
</evidence>
<feature type="non-terminal residue" evidence="1">
    <location>
        <position position="1"/>
    </location>
</feature>
<reference evidence="1" key="1">
    <citation type="submission" date="2013-05" db="EMBL/GenBank/DDBJ databases">
        <authorList>
            <person name="Yim A.K.Y."/>
            <person name="Chan T.F."/>
            <person name="Ji K.M."/>
            <person name="Liu X.Y."/>
            <person name="Zhou J.W."/>
            <person name="Li R.Q."/>
            <person name="Yang K.Y."/>
            <person name="Li J."/>
            <person name="Li M."/>
            <person name="Law P.T.W."/>
            <person name="Wu Y.L."/>
            <person name="Cai Z.L."/>
            <person name="Qin H."/>
            <person name="Bao Y."/>
            <person name="Leung R.K.K."/>
            <person name="Ng P.K.S."/>
            <person name="Zou J."/>
            <person name="Zhong X.J."/>
            <person name="Ran P.X."/>
            <person name="Zhong N.S."/>
            <person name="Liu Z.G."/>
            <person name="Tsui S.K.W."/>
        </authorList>
    </citation>
    <scope>NUCLEOTIDE SEQUENCE</scope>
    <source>
        <strain evidence="1">Derf</strain>
        <tissue evidence="1">Whole organism</tissue>
    </source>
</reference>
<dbReference type="Proteomes" id="UP000790347">
    <property type="component" value="Unassembled WGS sequence"/>
</dbReference>
<organism evidence="1 2">
    <name type="scientific">Dermatophagoides farinae</name>
    <name type="common">American house dust mite</name>
    <dbReference type="NCBI Taxonomy" id="6954"/>
    <lineage>
        <taxon>Eukaryota</taxon>
        <taxon>Metazoa</taxon>
        <taxon>Ecdysozoa</taxon>
        <taxon>Arthropoda</taxon>
        <taxon>Chelicerata</taxon>
        <taxon>Arachnida</taxon>
        <taxon>Acari</taxon>
        <taxon>Acariformes</taxon>
        <taxon>Sarcoptiformes</taxon>
        <taxon>Astigmata</taxon>
        <taxon>Psoroptidia</taxon>
        <taxon>Analgoidea</taxon>
        <taxon>Pyroglyphidae</taxon>
        <taxon>Dermatophagoidinae</taxon>
        <taxon>Dermatophagoides</taxon>
    </lineage>
</organism>
<gene>
    <name evidence="1" type="ORF">DERF_008781</name>
</gene>
<name>A0A922L4P1_DERFA</name>
<comment type="caution">
    <text evidence="1">The sequence shown here is derived from an EMBL/GenBank/DDBJ whole genome shotgun (WGS) entry which is preliminary data.</text>
</comment>
<feature type="non-terminal residue" evidence="1">
    <location>
        <position position="82"/>
    </location>
</feature>
<protein>
    <submittedName>
        <fullName evidence="1">Uncharacterized protein</fullName>
    </submittedName>
</protein>